<evidence type="ECO:0000313" key="2">
    <source>
        <dbReference type="EMBL" id="PFJ32303.1"/>
    </source>
</evidence>
<feature type="signal peptide" evidence="1">
    <location>
        <begin position="1"/>
        <end position="23"/>
    </location>
</feature>
<proteinExistence type="predicted"/>
<dbReference type="EMBL" id="NUVX01000065">
    <property type="protein sequence ID" value="PFJ32303.1"/>
    <property type="molecule type" value="Genomic_DNA"/>
</dbReference>
<keyword evidence="1" id="KW-0732">Signal</keyword>
<accession>A0A9X6WJG4</accession>
<dbReference type="PROSITE" id="PS51257">
    <property type="entry name" value="PROKAR_LIPOPROTEIN"/>
    <property type="match status" value="1"/>
</dbReference>
<evidence type="ECO:0008006" key="4">
    <source>
        <dbReference type="Google" id="ProtNLM"/>
    </source>
</evidence>
<dbReference type="Proteomes" id="UP000224003">
    <property type="component" value="Unassembled WGS sequence"/>
</dbReference>
<feature type="chain" id="PRO_5040976530" description="Lipoprotein" evidence="1">
    <location>
        <begin position="24"/>
        <end position="126"/>
    </location>
</feature>
<comment type="caution">
    <text evidence="2">The sequence shown here is derived from an EMBL/GenBank/DDBJ whole genome shotgun (WGS) entry which is preliminary data.</text>
</comment>
<gene>
    <name evidence="2" type="ORF">COJ15_28960</name>
</gene>
<organism evidence="2 3">
    <name type="scientific">Bacillus thuringiensis</name>
    <dbReference type="NCBI Taxonomy" id="1428"/>
    <lineage>
        <taxon>Bacteria</taxon>
        <taxon>Bacillati</taxon>
        <taxon>Bacillota</taxon>
        <taxon>Bacilli</taxon>
        <taxon>Bacillales</taxon>
        <taxon>Bacillaceae</taxon>
        <taxon>Bacillus</taxon>
        <taxon>Bacillus cereus group</taxon>
    </lineage>
</organism>
<sequence length="126" mass="14127">MKKMMITVLLTAIVTIMSACSGAANSMQATGKHMSSSNYLLVKQSGGKVVESELVIDKVVNSEKDSDGWFYIIPKINNVDSGNDKLYNRMGGDVSVREVPTQQVLDYYMNYYNLKPEMVINYEKIK</sequence>
<evidence type="ECO:0000256" key="1">
    <source>
        <dbReference type="SAM" id="SignalP"/>
    </source>
</evidence>
<evidence type="ECO:0000313" key="3">
    <source>
        <dbReference type="Proteomes" id="UP000224003"/>
    </source>
</evidence>
<reference evidence="2 3" key="1">
    <citation type="submission" date="2017-09" db="EMBL/GenBank/DDBJ databases">
        <title>Large-scale bioinformatics analysis of Bacillus genomes uncovers conserved roles of natural products in bacterial physiology.</title>
        <authorList>
            <consortium name="Agbiome Team Llc"/>
            <person name="Bleich R.M."/>
            <person name="Grubbs K.J."/>
            <person name="Santa Maria K.C."/>
            <person name="Allen S.E."/>
            <person name="Farag S."/>
            <person name="Shank E.A."/>
            <person name="Bowers A."/>
        </authorList>
    </citation>
    <scope>NUCLEOTIDE SEQUENCE [LARGE SCALE GENOMIC DNA]</scope>
    <source>
        <strain evidence="2 3">AFS085496</strain>
    </source>
</reference>
<dbReference type="AlphaFoldDB" id="A0A9X6WJG4"/>
<dbReference type="RefSeq" id="WP_098007401.1">
    <property type="nucleotide sequence ID" value="NZ_NUVX01000065.1"/>
</dbReference>
<protein>
    <recommendedName>
        <fullName evidence="4">Lipoprotein</fullName>
    </recommendedName>
</protein>
<name>A0A9X6WJG4_BACTU</name>